<evidence type="ECO:0000256" key="4">
    <source>
        <dbReference type="ARBA" id="ARBA00022519"/>
    </source>
</evidence>
<dbReference type="RefSeq" id="WP_083050699.1">
    <property type="nucleotide sequence ID" value="NZ_MWQY01000010.1"/>
</dbReference>
<feature type="transmembrane region" description="Helical" evidence="9">
    <location>
        <begin position="87"/>
        <end position="108"/>
    </location>
</feature>
<dbReference type="OrthoDB" id="359827at2"/>
<keyword evidence="7 9" id="KW-0472">Membrane</keyword>
<evidence type="ECO:0000256" key="1">
    <source>
        <dbReference type="ARBA" id="ARBA00004429"/>
    </source>
</evidence>
<feature type="transmembrane region" description="Helical" evidence="9">
    <location>
        <begin position="20"/>
        <end position="42"/>
    </location>
</feature>
<keyword evidence="12" id="KW-1185">Reference proteome</keyword>
<dbReference type="Pfam" id="PF04290">
    <property type="entry name" value="DctQ"/>
    <property type="match status" value="1"/>
</dbReference>
<dbReference type="GO" id="GO:0015740">
    <property type="term" value="P:C4-dicarboxylate transport"/>
    <property type="evidence" value="ECO:0007669"/>
    <property type="project" value="TreeGrafter"/>
</dbReference>
<evidence type="ECO:0000256" key="9">
    <source>
        <dbReference type="SAM" id="Phobius"/>
    </source>
</evidence>
<dbReference type="STRING" id="1963862.B4O97_10695"/>
<organism evidence="11 12">
    <name type="scientific">Marispirochaeta aestuarii</name>
    <dbReference type="NCBI Taxonomy" id="1963862"/>
    <lineage>
        <taxon>Bacteria</taxon>
        <taxon>Pseudomonadati</taxon>
        <taxon>Spirochaetota</taxon>
        <taxon>Spirochaetia</taxon>
        <taxon>Spirochaetales</taxon>
        <taxon>Spirochaetaceae</taxon>
        <taxon>Marispirochaeta</taxon>
    </lineage>
</organism>
<evidence type="ECO:0000256" key="6">
    <source>
        <dbReference type="ARBA" id="ARBA00022989"/>
    </source>
</evidence>
<evidence type="ECO:0000256" key="7">
    <source>
        <dbReference type="ARBA" id="ARBA00023136"/>
    </source>
</evidence>
<comment type="caution">
    <text evidence="11">The sequence shown here is derived from an EMBL/GenBank/DDBJ whole genome shotgun (WGS) entry which is preliminary data.</text>
</comment>
<accession>A0A1Y1RXT2</accession>
<dbReference type="GO" id="GO:0005886">
    <property type="term" value="C:plasma membrane"/>
    <property type="evidence" value="ECO:0007669"/>
    <property type="project" value="UniProtKB-SubCell"/>
</dbReference>
<reference evidence="11 12" key="1">
    <citation type="submission" date="2017-03" db="EMBL/GenBank/DDBJ databases">
        <title>Draft Genome sequence of Marispirochaeta sp. strain JC444.</title>
        <authorList>
            <person name="Shivani Y."/>
            <person name="Subhash Y."/>
            <person name="Sasikala C."/>
            <person name="Ramana C."/>
        </authorList>
    </citation>
    <scope>NUCLEOTIDE SEQUENCE [LARGE SCALE GENOMIC DNA]</scope>
    <source>
        <strain evidence="11 12">JC444</strain>
    </source>
</reference>
<proteinExistence type="inferred from homology"/>
<dbReference type="PANTHER" id="PTHR35011:SF2">
    <property type="entry name" value="2,3-DIKETO-L-GULONATE TRAP TRANSPORTER SMALL PERMEASE PROTEIN YIAM"/>
    <property type="match status" value="1"/>
</dbReference>
<evidence type="ECO:0000256" key="8">
    <source>
        <dbReference type="ARBA" id="ARBA00038436"/>
    </source>
</evidence>
<feature type="domain" description="Tripartite ATP-independent periplasmic transporters DctQ component" evidence="10">
    <location>
        <begin position="24"/>
        <end position="151"/>
    </location>
</feature>
<protein>
    <recommendedName>
        <fullName evidence="10">Tripartite ATP-independent periplasmic transporters DctQ component domain-containing protein</fullName>
    </recommendedName>
</protein>
<dbReference type="AlphaFoldDB" id="A0A1Y1RXT2"/>
<name>A0A1Y1RXT2_9SPIO</name>
<keyword evidence="6 9" id="KW-1133">Transmembrane helix</keyword>
<comment type="similarity">
    <text evidence="8">Belongs to the TRAP transporter small permease family.</text>
</comment>
<dbReference type="EMBL" id="MWQY01000010">
    <property type="protein sequence ID" value="ORC35184.1"/>
    <property type="molecule type" value="Genomic_DNA"/>
</dbReference>
<comment type="subcellular location">
    <subcellularLocation>
        <location evidence="1">Cell inner membrane</location>
        <topology evidence="1">Multi-pass membrane protein</topology>
    </subcellularLocation>
</comment>
<feature type="transmembrane region" description="Helical" evidence="9">
    <location>
        <begin position="128"/>
        <end position="147"/>
    </location>
</feature>
<evidence type="ECO:0000256" key="2">
    <source>
        <dbReference type="ARBA" id="ARBA00022448"/>
    </source>
</evidence>
<evidence type="ECO:0000259" key="10">
    <source>
        <dbReference type="Pfam" id="PF04290"/>
    </source>
</evidence>
<evidence type="ECO:0000256" key="5">
    <source>
        <dbReference type="ARBA" id="ARBA00022692"/>
    </source>
</evidence>
<dbReference type="InterPro" id="IPR055348">
    <property type="entry name" value="DctQ"/>
</dbReference>
<evidence type="ECO:0000313" key="11">
    <source>
        <dbReference type="EMBL" id="ORC35184.1"/>
    </source>
</evidence>
<dbReference type="InterPro" id="IPR007387">
    <property type="entry name" value="TRAP_DctQ"/>
</dbReference>
<keyword evidence="4" id="KW-0997">Cell inner membrane</keyword>
<dbReference type="Proteomes" id="UP000192343">
    <property type="component" value="Unassembled WGS sequence"/>
</dbReference>
<keyword evidence="5 9" id="KW-0812">Transmembrane</keyword>
<feature type="transmembrane region" description="Helical" evidence="9">
    <location>
        <begin position="48"/>
        <end position="66"/>
    </location>
</feature>
<dbReference type="PANTHER" id="PTHR35011">
    <property type="entry name" value="2,3-DIKETO-L-GULONATE TRAP TRANSPORTER SMALL PERMEASE PROTEIN YIAM"/>
    <property type="match status" value="1"/>
</dbReference>
<keyword evidence="3" id="KW-1003">Cell membrane</keyword>
<evidence type="ECO:0000256" key="3">
    <source>
        <dbReference type="ARBA" id="ARBA00022475"/>
    </source>
</evidence>
<gene>
    <name evidence="11" type="ORF">B4O97_10695</name>
</gene>
<evidence type="ECO:0000313" key="12">
    <source>
        <dbReference type="Proteomes" id="UP000192343"/>
    </source>
</evidence>
<dbReference type="GO" id="GO:0022857">
    <property type="term" value="F:transmembrane transporter activity"/>
    <property type="evidence" value="ECO:0007669"/>
    <property type="project" value="TreeGrafter"/>
</dbReference>
<keyword evidence="2" id="KW-0813">Transport</keyword>
<sequence>MRKILQWIDINFEPVMMAVLFYAITILIAVQVVLRFVFAAGFSWGEEVARFMFVWLMYFSISYATRNQRHIRVTILIKRFSEKVQKYFMLATDFIFLLFSIQIFIAAMKVCESVFRFKDMAVTINVSLNIVYGAGVVGFALVVIRLIQSIVWKLNKFHDSLEIFENYAGIYSGAGHICFLPKSVRKETVRACEGVE</sequence>